<dbReference type="PATRIC" id="fig|1217703.3.peg.2326"/>
<reference evidence="1 2" key="1">
    <citation type="submission" date="2013-02" db="EMBL/GenBank/DDBJ databases">
        <title>The Genome Sequence of Acinetobacter sp. ANC 4105.</title>
        <authorList>
            <consortium name="The Broad Institute Genome Sequencing Platform"/>
            <consortium name="The Broad Institute Genome Sequencing Center for Infectious Disease"/>
            <person name="Cerqueira G."/>
            <person name="Feldgarden M."/>
            <person name="Courvalin P."/>
            <person name="Perichon B."/>
            <person name="Grillot-Courvalin C."/>
            <person name="Clermont D."/>
            <person name="Rocha E."/>
            <person name="Yoon E.-J."/>
            <person name="Nemec A."/>
            <person name="Walker B."/>
            <person name="Young S.K."/>
            <person name="Zeng Q."/>
            <person name="Gargeya S."/>
            <person name="Fitzgerald M."/>
            <person name="Haas B."/>
            <person name="Abouelleil A."/>
            <person name="Alvarado L."/>
            <person name="Arachchi H.M."/>
            <person name="Berlin A.M."/>
            <person name="Chapman S.B."/>
            <person name="Dewar J."/>
            <person name="Goldberg J."/>
            <person name="Griggs A."/>
            <person name="Gujja S."/>
            <person name="Hansen M."/>
            <person name="Howarth C."/>
            <person name="Imamovic A."/>
            <person name="Larimer J."/>
            <person name="McCowan C."/>
            <person name="Murphy C."/>
            <person name="Neiman D."/>
            <person name="Pearson M."/>
            <person name="Priest M."/>
            <person name="Roberts A."/>
            <person name="Saif S."/>
            <person name="Shea T."/>
            <person name="Sisk P."/>
            <person name="Sykes S."/>
            <person name="Wortman J."/>
            <person name="Nusbaum C."/>
            <person name="Birren B."/>
        </authorList>
    </citation>
    <scope>NUCLEOTIDE SEQUENCE [LARGE SCALE GENOMIC DNA]</scope>
    <source>
        <strain evidence="1 2">ANC 4105</strain>
    </source>
</reference>
<accession>N9MR92</accession>
<evidence type="ECO:0000313" key="2">
    <source>
        <dbReference type="Proteomes" id="UP000013261"/>
    </source>
</evidence>
<evidence type="ECO:0000313" key="1">
    <source>
        <dbReference type="EMBL" id="ENW92459.1"/>
    </source>
</evidence>
<sequence>MYFRILSVFLILFGLLGINTSYAQVDFHLAYKLQMPKTKPVHFSNDSSFRFVSPSPFFTANEIVNAKAILVDGRAVVEIEISASAQKKFNQLANKNTQSQDQGLFDQMIGLGVMIDGQPATVIQGVYRPISDRKLWCFLVDDRLPAKEQLRQANSIVKKMKLAKDSH</sequence>
<dbReference type="OrthoDB" id="6708072at2"/>
<dbReference type="RefSeq" id="WP_005189428.1">
    <property type="nucleotide sequence ID" value="NZ_KB850050.1"/>
</dbReference>
<keyword evidence="2" id="KW-1185">Reference proteome</keyword>
<dbReference type="AlphaFoldDB" id="N9MR92"/>
<dbReference type="eggNOG" id="ENOG5031R87">
    <property type="taxonomic scope" value="Bacteria"/>
</dbReference>
<dbReference type="EMBL" id="APRL01000013">
    <property type="protein sequence ID" value="ENW92459.1"/>
    <property type="molecule type" value="Genomic_DNA"/>
</dbReference>
<gene>
    <name evidence="1" type="ORF">F904_02400</name>
</gene>
<protein>
    <submittedName>
        <fullName evidence="1">Uncharacterized protein</fullName>
    </submittedName>
</protein>
<dbReference type="HOGENOM" id="CLU_1640145_0_0_6"/>
<organism evidence="1 2">
    <name type="scientific">Acinetobacter dispersus</name>
    <dbReference type="NCBI Taxonomy" id="70348"/>
    <lineage>
        <taxon>Bacteria</taxon>
        <taxon>Pseudomonadati</taxon>
        <taxon>Pseudomonadota</taxon>
        <taxon>Gammaproteobacteria</taxon>
        <taxon>Moraxellales</taxon>
        <taxon>Moraxellaceae</taxon>
        <taxon>Acinetobacter</taxon>
    </lineage>
</organism>
<dbReference type="Proteomes" id="UP000013261">
    <property type="component" value="Unassembled WGS sequence"/>
</dbReference>
<name>N9MR92_9GAMM</name>
<comment type="caution">
    <text evidence="1">The sequence shown here is derived from an EMBL/GenBank/DDBJ whole genome shotgun (WGS) entry which is preliminary data.</text>
</comment>
<proteinExistence type="predicted"/>